<evidence type="ECO:0000313" key="6">
    <source>
        <dbReference type="Proteomes" id="UP000799118"/>
    </source>
</evidence>
<feature type="region of interest" description="Disordered" evidence="3">
    <location>
        <begin position="223"/>
        <end position="271"/>
    </location>
</feature>
<evidence type="ECO:0000313" key="5">
    <source>
        <dbReference type="EMBL" id="KAE9410845.1"/>
    </source>
</evidence>
<dbReference type="Proteomes" id="UP000799118">
    <property type="component" value="Unassembled WGS sequence"/>
</dbReference>
<proteinExistence type="inferred from homology"/>
<feature type="coiled-coil region" evidence="2">
    <location>
        <begin position="129"/>
        <end position="213"/>
    </location>
</feature>
<keyword evidence="2" id="KW-0175">Coiled coil</keyword>
<dbReference type="Pfam" id="PF08614">
    <property type="entry name" value="ATG16"/>
    <property type="match status" value="1"/>
</dbReference>
<feature type="compositionally biased region" description="Basic and acidic residues" evidence="3">
    <location>
        <begin position="243"/>
        <end position="255"/>
    </location>
</feature>
<dbReference type="AlphaFoldDB" id="A0A6A4IS03"/>
<dbReference type="PANTHER" id="PTHR19878:SF8">
    <property type="entry name" value="AUTOPHAGY-RELATED 16, ISOFORM F"/>
    <property type="match status" value="1"/>
</dbReference>
<dbReference type="GO" id="GO:0000045">
    <property type="term" value="P:autophagosome assembly"/>
    <property type="evidence" value="ECO:0007669"/>
    <property type="project" value="InterPro"/>
</dbReference>
<evidence type="ECO:0000259" key="4">
    <source>
        <dbReference type="Pfam" id="PF08614"/>
    </source>
</evidence>
<dbReference type="InterPro" id="IPR013923">
    <property type="entry name" value="Autophagy-rel_prot_16_dom"/>
</dbReference>
<dbReference type="GO" id="GO:0034045">
    <property type="term" value="C:phagophore assembly site membrane"/>
    <property type="evidence" value="ECO:0007669"/>
    <property type="project" value="TreeGrafter"/>
</dbReference>
<dbReference type="CDD" id="cd22887">
    <property type="entry name" value="Atg16_CCD"/>
    <property type="match status" value="1"/>
</dbReference>
<evidence type="ECO:0000256" key="1">
    <source>
        <dbReference type="ARBA" id="ARBA00005331"/>
    </source>
</evidence>
<reference evidence="5" key="1">
    <citation type="journal article" date="2019" name="Environ. Microbiol.">
        <title>Fungal ecological strategies reflected in gene transcription - a case study of two litter decomposers.</title>
        <authorList>
            <person name="Barbi F."/>
            <person name="Kohler A."/>
            <person name="Barry K."/>
            <person name="Baskaran P."/>
            <person name="Daum C."/>
            <person name="Fauchery L."/>
            <person name="Ihrmark K."/>
            <person name="Kuo A."/>
            <person name="LaButti K."/>
            <person name="Lipzen A."/>
            <person name="Morin E."/>
            <person name="Grigoriev I.V."/>
            <person name="Henrissat B."/>
            <person name="Lindahl B."/>
            <person name="Martin F."/>
        </authorList>
    </citation>
    <scope>NUCLEOTIDE SEQUENCE</scope>
    <source>
        <strain evidence="5">JB14</strain>
    </source>
</reference>
<gene>
    <name evidence="5" type="ORF">BT96DRAFT_912281</name>
</gene>
<organism evidence="5 6">
    <name type="scientific">Gymnopus androsaceus JB14</name>
    <dbReference type="NCBI Taxonomy" id="1447944"/>
    <lineage>
        <taxon>Eukaryota</taxon>
        <taxon>Fungi</taxon>
        <taxon>Dikarya</taxon>
        <taxon>Basidiomycota</taxon>
        <taxon>Agaricomycotina</taxon>
        <taxon>Agaricomycetes</taxon>
        <taxon>Agaricomycetidae</taxon>
        <taxon>Agaricales</taxon>
        <taxon>Marasmiineae</taxon>
        <taxon>Omphalotaceae</taxon>
        <taxon>Gymnopus</taxon>
    </lineage>
</organism>
<dbReference type="InterPro" id="IPR045160">
    <property type="entry name" value="ATG16"/>
</dbReference>
<evidence type="ECO:0000256" key="3">
    <source>
        <dbReference type="SAM" id="MobiDB-lite"/>
    </source>
</evidence>
<dbReference type="PANTHER" id="PTHR19878">
    <property type="entry name" value="AUTOPHAGY PROTEIN 16-LIKE"/>
    <property type="match status" value="1"/>
</dbReference>
<name>A0A6A4IS03_9AGAR</name>
<comment type="similarity">
    <text evidence="1">Belongs to the ATG16 family.</text>
</comment>
<dbReference type="GO" id="GO:0034274">
    <property type="term" value="C:Atg12-Atg5-Atg16 complex"/>
    <property type="evidence" value="ECO:0007669"/>
    <property type="project" value="TreeGrafter"/>
</dbReference>
<feature type="domain" description="Autophagy-related protein 16" evidence="4">
    <location>
        <begin position="11"/>
        <end position="204"/>
    </location>
</feature>
<dbReference type="Gene3D" id="1.20.5.170">
    <property type="match status" value="1"/>
</dbReference>
<dbReference type="GO" id="GO:0000421">
    <property type="term" value="C:autophagosome membrane"/>
    <property type="evidence" value="ECO:0007669"/>
    <property type="project" value="TreeGrafter"/>
</dbReference>
<keyword evidence="6" id="KW-1185">Reference proteome</keyword>
<accession>A0A6A4IS03</accession>
<dbReference type="EMBL" id="ML769384">
    <property type="protein sequence ID" value="KAE9410845.1"/>
    <property type="molecule type" value="Genomic_DNA"/>
</dbReference>
<sequence>MADPAWQELIRIRLTERNARESSFSAIIEQYRRLAQQTKLLKDRNSSLLRAVSSVKQNPSSSTVFVAGTGEDNPVRAAYIASLESQISSMRDEMAGVYKTQGQNTQRLLAMTETLREKEELSRVDAEALRKSKDELVVLRRKVEQHAELMSEKDRTVQILHDEISTLQLELGQIEERNTTLTKDNAKLLQRWLDAKQTEANKMNEANQFYEDMRSRHEAVLNWRDGSNAGDTSNGGSVSGNGDAKEGDPSTETKDGTPSLTQKVVDQTQNG</sequence>
<dbReference type="OrthoDB" id="8949486at2759"/>
<protein>
    <submittedName>
        <fullName evidence="5">ATG16-domain-containing protein</fullName>
    </submittedName>
</protein>
<evidence type="ECO:0000256" key="2">
    <source>
        <dbReference type="SAM" id="Coils"/>
    </source>
</evidence>
<dbReference type="GO" id="GO:0043495">
    <property type="term" value="F:protein-membrane adaptor activity"/>
    <property type="evidence" value="ECO:0007669"/>
    <property type="project" value="TreeGrafter"/>
</dbReference>
<feature type="compositionally biased region" description="Polar residues" evidence="3">
    <location>
        <begin position="256"/>
        <end position="271"/>
    </location>
</feature>